<protein>
    <submittedName>
        <fullName evidence="1">Uncharacterized protein</fullName>
    </submittedName>
</protein>
<accession>A0A841FZU1</accession>
<keyword evidence="2" id="KW-1185">Reference proteome</keyword>
<dbReference type="Proteomes" id="UP000548476">
    <property type="component" value="Unassembled WGS sequence"/>
</dbReference>
<gene>
    <name evidence="1" type="ORF">HNR73_006931</name>
</gene>
<name>A0A841FZU1_9ACTN</name>
<comment type="caution">
    <text evidence="1">The sequence shown here is derived from an EMBL/GenBank/DDBJ whole genome shotgun (WGS) entry which is preliminary data.</text>
</comment>
<dbReference type="EMBL" id="JACHGT010000019">
    <property type="protein sequence ID" value="MBB6039042.1"/>
    <property type="molecule type" value="Genomic_DNA"/>
</dbReference>
<proteinExistence type="predicted"/>
<evidence type="ECO:0000313" key="2">
    <source>
        <dbReference type="Proteomes" id="UP000548476"/>
    </source>
</evidence>
<evidence type="ECO:0000313" key="1">
    <source>
        <dbReference type="EMBL" id="MBB6039042.1"/>
    </source>
</evidence>
<sequence>MTSPLDGLVVRVTSPDNQIRAAIRHPHEVSVEFRPGAYARYDVPGLERQLTGLAALCWTGFRRGLTQAATADGVSFLVGEEHDPSPAGRAYRAGLAEIEVRAESPGGWVRLATKGFLRWKVAIRPGALERLPEGEFLAETTAALRRVFAEHDRKVMVLKDEHFRLDLPPGMRDWLNDAYPLPKAAS</sequence>
<dbReference type="RefSeq" id="WP_184792052.1">
    <property type="nucleotide sequence ID" value="NZ_BONT01000074.1"/>
</dbReference>
<reference evidence="1 2" key="1">
    <citation type="submission" date="2020-08" db="EMBL/GenBank/DDBJ databases">
        <title>Genomic Encyclopedia of Type Strains, Phase IV (KMG-IV): sequencing the most valuable type-strain genomes for metagenomic binning, comparative biology and taxonomic classification.</title>
        <authorList>
            <person name="Goeker M."/>
        </authorList>
    </citation>
    <scope>NUCLEOTIDE SEQUENCE [LARGE SCALE GENOMIC DNA]</scope>
    <source>
        <strain evidence="1 2">YIM 65646</strain>
    </source>
</reference>
<organism evidence="1 2">
    <name type="scientific">Phytomonospora endophytica</name>
    <dbReference type="NCBI Taxonomy" id="714109"/>
    <lineage>
        <taxon>Bacteria</taxon>
        <taxon>Bacillati</taxon>
        <taxon>Actinomycetota</taxon>
        <taxon>Actinomycetes</taxon>
        <taxon>Micromonosporales</taxon>
        <taxon>Micromonosporaceae</taxon>
        <taxon>Phytomonospora</taxon>
    </lineage>
</organism>
<dbReference type="AlphaFoldDB" id="A0A841FZU1"/>